<dbReference type="AlphaFoldDB" id="A0A850RQC5"/>
<evidence type="ECO:0000313" key="3">
    <source>
        <dbReference type="Proteomes" id="UP000592294"/>
    </source>
</evidence>
<evidence type="ECO:0000259" key="1">
    <source>
        <dbReference type="Pfam" id="PF02342"/>
    </source>
</evidence>
<name>A0A850RQC5_9GAMM</name>
<organism evidence="2 3">
    <name type="scientific">Allochromatium humboldtianum</name>
    <dbReference type="NCBI Taxonomy" id="504901"/>
    <lineage>
        <taxon>Bacteria</taxon>
        <taxon>Pseudomonadati</taxon>
        <taxon>Pseudomonadota</taxon>
        <taxon>Gammaproteobacteria</taxon>
        <taxon>Chromatiales</taxon>
        <taxon>Chromatiaceae</taxon>
        <taxon>Allochromatium</taxon>
    </lineage>
</organism>
<dbReference type="Proteomes" id="UP000592294">
    <property type="component" value="Unassembled WGS sequence"/>
</dbReference>
<protein>
    <submittedName>
        <fullName evidence="2">TerD family protein</fullName>
    </submittedName>
</protein>
<reference evidence="2 3" key="1">
    <citation type="submission" date="2020-06" db="EMBL/GenBank/DDBJ databases">
        <title>Whole-genome sequence of Allochromatium humboldtianum DSM 21881, type strain.</title>
        <authorList>
            <person name="Kyndt J.A."/>
            <person name="Meyer T.E."/>
        </authorList>
    </citation>
    <scope>NUCLEOTIDE SEQUENCE [LARGE SCALE GENOMIC DNA]</scope>
    <source>
        <strain evidence="2 3">DSM 21881</strain>
    </source>
</reference>
<proteinExistence type="predicted"/>
<dbReference type="EMBL" id="JABZEO010000015">
    <property type="protein sequence ID" value="NVZ11103.1"/>
    <property type="molecule type" value="Genomic_DNA"/>
</dbReference>
<evidence type="ECO:0000313" key="2">
    <source>
        <dbReference type="EMBL" id="NVZ11103.1"/>
    </source>
</evidence>
<keyword evidence="3" id="KW-1185">Reference proteome</keyword>
<sequence>MRNAYTYIRAVDARGVEMLRFDLSGGAGYEDRRSMLFAELVREAGGWRFRAIGDTSESDTLVEWLKRYV</sequence>
<dbReference type="Gene3D" id="2.60.60.30">
    <property type="entry name" value="sav2460 like domains"/>
    <property type="match status" value="1"/>
</dbReference>
<dbReference type="InterPro" id="IPR003325">
    <property type="entry name" value="TerD"/>
</dbReference>
<dbReference type="Pfam" id="PF02342">
    <property type="entry name" value="TerD"/>
    <property type="match status" value="1"/>
</dbReference>
<accession>A0A850RQC5</accession>
<comment type="caution">
    <text evidence="2">The sequence shown here is derived from an EMBL/GenBank/DDBJ whole genome shotgun (WGS) entry which is preliminary data.</text>
</comment>
<feature type="domain" description="TerD" evidence="1">
    <location>
        <begin position="6"/>
        <end position="68"/>
    </location>
</feature>
<gene>
    <name evidence="2" type="ORF">HW932_17755</name>
</gene>